<dbReference type="Gene3D" id="3.30.300.30">
    <property type="match status" value="1"/>
</dbReference>
<dbReference type="Pfam" id="PF13193">
    <property type="entry name" value="AMP-binding_C"/>
    <property type="match status" value="1"/>
</dbReference>
<dbReference type="OrthoDB" id="9803968at2"/>
<dbReference type="RefSeq" id="WP_147158361.1">
    <property type="nucleotide sequence ID" value="NZ_BJYR01000005.1"/>
</dbReference>
<keyword evidence="4" id="KW-1185">Reference proteome</keyword>
<dbReference type="PANTHER" id="PTHR43767">
    <property type="entry name" value="LONG-CHAIN-FATTY-ACID--COA LIGASE"/>
    <property type="match status" value="1"/>
</dbReference>
<dbReference type="AlphaFoldDB" id="A0A512AH40"/>
<comment type="caution">
    <text evidence="3">The sequence shown here is derived from an EMBL/GenBank/DDBJ whole genome shotgun (WGS) entry which is preliminary data.</text>
</comment>
<accession>A0A512AH40</accession>
<dbReference type="InterPro" id="IPR050237">
    <property type="entry name" value="ATP-dep_AMP-bd_enzyme"/>
</dbReference>
<name>A0A512AH40_9SPHN</name>
<evidence type="ECO:0000313" key="4">
    <source>
        <dbReference type="Proteomes" id="UP000321464"/>
    </source>
</evidence>
<keyword evidence="3" id="KW-0436">Ligase</keyword>
<evidence type="ECO:0000259" key="2">
    <source>
        <dbReference type="Pfam" id="PF13193"/>
    </source>
</evidence>
<dbReference type="EMBL" id="BJYR01000005">
    <property type="protein sequence ID" value="GEN99005.1"/>
    <property type="molecule type" value="Genomic_DNA"/>
</dbReference>
<dbReference type="PROSITE" id="PS00455">
    <property type="entry name" value="AMP_BINDING"/>
    <property type="match status" value="1"/>
</dbReference>
<organism evidence="3 4">
    <name type="scientific">Novosphingobium sediminis</name>
    <dbReference type="NCBI Taxonomy" id="707214"/>
    <lineage>
        <taxon>Bacteria</taxon>
        <taxon>Pseudomonadati</taxon>
        <taxon>Pseudomonadota</taxon>
        <taxon>Alphaproteobacteria</taxon>
        <taxon>Sphingomonadales</taxon>
        <taxon>Sphingomonadaceae</taxon>
        <taxon>Novosphingobium</taxon>
    </lineage>
</organism>
<dbReference type="SUPFAM" id="SSF56801">
    <property type="entry name" value="Acetyl-CoA synthetase-like"/>
    <property type="match status" value="1"/>
</dbReference>
<dbReference type="Pfam" id="PF00501">
    <property type="entry name" value="AMP-binding"/>
    <property type="match status" value="1"/>
</dbReference>
<proteinExistence type="predicted"/>
<dbReference type="Gene3D" id="3.40.50.12780">
    <property type="entry name" value="N-terminal domain of ligase-like"/>
    <property type="match status" value="1"/>
</dbReference>
<dbReference type="InterPro" id="IPR045851">
    <property type="entry name" value="AMP-bd_C_sf"/>
</dbReference>
<dbReference type="InterPro" id="IPR042099">
    <property type="entry name" value="ANL_N_sf"/>
</dbReference>
<evidence type="ECO:0000259" key="1">
    <source>
        <dbReference type="Pfam" id="PF00501"/>
    </source>
</evidence>
<dbReference type="Proteomes" id="UP000321464">
    <property type="component" value="Unassembled WGS sequence"/>
</dbReference>
<dbReference type="GO" id="GO:0016878">
    <property type="term" value="F:acid-thiol ligase activity"/>
    <property type="evidence" value="ECO:0007669"/>
    <property type="project" value="UniProtKB-ARBA"/>
</dbReference>
<feature type="domain" description="AMP-binding enzyme C-terminal" evidence="2">
    <location>
        <begin position="424"/>
        <end position="496"/>
    </location>
</feature>
<gene>
    <name evidence="3" type="ORF">NSE01_08380</name>
</gene>
<dbReference type="InterPro" id="IPR025110">
    <property type="entry name" value="AMP-bd_C"/>
</dbReference>
<protein>
    <submittedName>
        <fullName evidence="3">4-coumarate--CoA ligase</fullName>
    </submittedName>
</protein>
<sequence>MIEAPAFGMASVWATHARFAPDKIAAICGTRQLTWAEFDRGTARVANALIRLGIEHDEPVALVMTNSLEMLEVMFGIVRAGACMVPISGLLTGAQIATMMADSGAKTVFVSSSNRALIEGANLPAGIRRIAIGFEAEGWEAGEALLAAAPDTDPAVRIQPDDRFNIIYSSGTTGLPKGIVQSHGARTHFAWSNALELGMTRESVTLVTTALYSNGTMFMVLPPLLLGATIVIMEQFSPSGALALIEQHRVTHAFMVPTQCIVTLDDAALGRHDLSSLKALLSAGSSLRPDTREAVIERMTPNVYELYGFSEGFATMRKPGDNPARPTAVGRPVLGFDMRIIGQDDREVPRGEPGEIVGRGLGMMAGYHNRPDLDAAILWRDEAGTEYLRSGDIGMIDEEGFLHIVDRKKDMILSGGFNIFPADLEAVIGQHPEVQDVTVIGIPHAKWGETPLALVIPRGTPEAAALLEWANARLAKTQRLAGLEFRAEFPRNALGKVLKRELRATFWEKAE</sequence>
<evidence type="ECO:0000313" key="3">
    <source>
        <dbReference type="EMBL" id="GEN99005.1"/>
    </source>
</evidence>
<dbReference type="PANTHER" id="PTHR43767:SF1">
    <property type="entry name" value="NONRIBOSOMAL PEPTIDE SYNTHASE PES1 (EUROFUNG)-RELATED"/>
    <property type="match status" value="1"/>
</dbReference>
<dbReference type="InterPro" id="IPR000873">
    <property type="entry name" value="AMP-dep_synth/lig_dom"/>
</dbReference>
<feature type="domain" description="AMP-dependent synthetase/ligase" evidence="1">
    <location>
        <begin position="15"/>
        <end position="368"/>
    </location>
</feature>
<reference evidence="3 4" key="1">
    <citation type="submission" date="2019-07" db="EMBL/GenBank/DDBJ databases">
        <title>Whole genome shotgun sequence of Novosphingobium sediminis NBRC 106119.</title>
        <authorList>
            <person name="Hosoyama A."/>
            <person name="Uohara A."/>
            <person name="Ohji S."/>
            <person name="Ichikawa N."/>
        </authorList>
    </citation>
    <scope>NUCLEOTIDE SEQUENCE [LARGE SCALE GENOMIC DNA]</scope>
    <source>
        <strain evidence="3 4">NBRC 106119</strain>
    </source>
</reference>
<dbReference type="InterPro" id="IPR020845">
    <property type="entry name" value="AMP-binding_CS"/>
</dbReference>